<proteinExistence type="predicted"/>
<gene>
    <name evidence="1" type="ORF">FEI13_03540</name>
</gene>
<dbReference type="PANTHER" id="PTHR20974:SF0">
    <property type="entry name" value="UPF0585 PROTEIN CG18661"/>
    <property type="match status" value="1"/>
</dbReference>
<dbReference type="PANTHER" id="PTHR20974">
    <property type="entry name" value="UPF0585 PROTEIN CG18661"/>
    <property type="match status" value="1"/>
</dbReference>
<name>A0A5R8ML80_9GAMM</name>
<dbReference type="InterPro" id="IPR010342">
    <property type="entry name" value="DUF938"/>
</dbReference>
<comment type="caution">
    <text evidence="1">The sequence shown here is derived from an EMBL/GenBank/DDBJ whole genome shotgun (WGS) entry which is preliminary data.</text>
</comment>
<evidence type="ECO:0000313" key="1">
    <source>
        <dbReference type="EMBL" id="TLF52787.1"/>
    </source>
</evidence>
<dbReference type="OrthoDB" id="5563826at2"/>
<dbReference type="EMBL" id="VBUI01000004">
    <property type="protein sequence ID" value="TLF52787.1"/>
    <property type="molecule type" value="Genomic_DNA"/>
</dbReference>
<protein>
    <submittedName>
        <fullName evidence="1">DUF938 domain-containing protein</fullName>
    </submittedName>
</protein>
<dbReference type="Pfam" id="PF06080">
    <property type="entry name" value="DUF938"/>
    <property type="match status" value="1"/>
</dbReference>
<sequence length="199" mass="21696">MNDERLQSPATARNRQPILEVLKAVLPERARVLEVASGSGEHAVHFAGAMPGWCWQPSDPSPHARRSIEAWRAHAGLANLLPPLALDVTVLCPADPVDAVVAINLLHIAPWAVGEALLDCAGHRLPSGGVLFLYGPFKRDWQHTAPSNAAFDADLRQRDPRFGIRDLETVVEAAAECDLVLERVVEMPANNLCLAFRRA</sequence>
<organism evidence="1 2">
    <name type="scientific">Halomonas urmiana</name>
    <dbReference type="NCBI Taxonomy" id="490901"/>
    <lineage>
        <taxon>Bacteria</taxon>
        <taxon>Pseudomonadati</taxon>
        <taxon>Pseudomonadota</taxon>
        <taxon>Gammaproteobacteria</taxon>
        <taxon>Oceanospirillales</taxon>
        <taxon>Halomonadaceae</taxon>
        <taxon>Halomonas</taxon>
    </lineage>
</organism>
<evidence type="ECO:0000313" key="2">
    <source>
        <dbReference type="Proteomes" id="UP000306973"/>
    </source>
</evidence>
<dbReference type="SUPFAM" id="SSF53335">
    <property type="entry name" value="S-adenosyl-L-methionine-dependent methyltransferases"/>
    <property type="match status" value="1"/>
</dbReference>
<keyword evidence="2" id="KW-1185">Reference proteome</keyword>
<dbReference type="RefSeq" id="WP_138179601.1">
    <property type="nucleotide sequence ID" value="NZ_VBUI01000004.1"/>
</dbReference>
<reference evidence="1 2" key="1">
    <citation type="journal article" date="2007" name="Int. J. Syst. Evol. Microbiol.">
        <title>Halomonas saccharevitans sp. nov., Halomonas arcis sp. nov. and Halomonas subterranea sp. nov., halophilic bacteria isolated from hypersaline environments of China.</title>
        <authorList>
            <person name="Xu X.W."/>
            <person name="Wu Y.H."/>
            <person name="Zhou Z."/>
            <person name="Wang C.S."/>
            <person name="Zhou Y.G."/>
            <person name="Zhang H.B."/>
            <person name="Wang Y."/>
            <person name="Wu M."/>
        </authorList>
    </citation>
    <scope>NUCLEOTIDE SEQUENCE [LARGE SCALE GENOMIC DNA]</scope>
    <source>
        <strain evidence="1 2">TBZ3</strain>
    </source>
</reference>
<dbReference type="AlphaFoldDB" id="A0A5R8ML80"/>
<dbReference type="InterPro" id="IPR029063">
    <property type="entry name" value="SAM-dependent_MTases_sf"/>
</dbReference>
<accession>A0A5R8ML80</accession>
<dbReference type="Gene3D" id="3.40.50.150">
    <property type="entry name" value="Vaccinia Virus protein VP39"/>
    <property type="match status" value="1"/>
</dbReference>
<dbReference type="Proteomes" id="UP000306973">
    <property type="component" value="Unassembled WGS sequence"/>
</dbReference>